<reference evidence="2 3" key="1">
    <citation type="journal article" date="2022" name="Allergy">
        <title>Genome assembly and annotation of Periplaneta americana reveal a comprehensive cockroach allergen profile.</title>
        <authorList>
            <person name="Wang L."/>
            <person name="Xiong Q."/>
            <person name="Saelim N."/>
            <person name="Wang L."/>
            <person name="Nong W."/>
            <person name="Wan A.T."/>
            <person name="Shi M."/>
            <person name="Liu X."/>
            <person name="Cao Q."/>
            <person name="Hui J.H.L."/>
            <person name="Sookrung N."/>
            <person name="Leung T.F."/>
            <person name="Tungtrongchitr A."/>
            <person name="Tsui S.K.W."/>
        </authorList>
    </citation>
    <scope>NUCLEOTIDE SEQUENCE [LARGE SCALE GENOMIC DNA]</scope>
    <source>
        <strain evidence="2">PWHHKU_190912</strain>
    </source>
</reference>
<comment type="caution">
    <text evidence="2">The sequence shown here is derived from an EMBL/GenBank/DDBJ whole genome shotgun (WGS) entry which is preliminary data.</text>
</comment>
<feature type="region of interest" description="Disordered" evidence="1">
    <location>
        <begin position="1"/>
        <end position="21"/>
    </location>
</feature>
<gene>
    <name evidence="2" type="ORF">ANN_14832</name>
</gene>
<accession>A0ABQ8SXE3</accession>
<evidence type="ECO:0000256" key="1">
    <source>
        <dbReference type="SAM" id="MobiDB-lite"/>
    </source>
</evidence>
<keyword evidence="3" id="KW-1185">Reference proteome</keyword>
<organism evidence="2 3">
    <name type="scientific">Periplaneta americana</name>
    <name type="common">American cockroach</name>
    <name type="synonym">Blatta americana</name>
    <dbReference type="NCBI Taxonomy" id="6978"/>
    <lineage>
        <taxon>Eukaryota</taxon>
        <taxon>Metazoa</taxon>
        <taxon>Ecdysozoa</taxon>
        <taxon>Arthropoda</taxon>
        <taxon>Hexapoda</taxon>
        <taxon>Insecta</taxon>
        <taxon>Pterygota</taxon>
        <taxon>Neoptera</taxon>
        <taxon>Polyneoptera</taxon>
        <taxon>Dictyoptera</taxon>
        <taxon>Blattodea</taxon>
        <taxon>Blattoidea</taxon>
        <taxon>Blattidae</taxon>
        <taxon>Blattinae</taxon>
        <taxon>Periplaneta</taxon>
    </lineage>
</organism>
<dbReference type="Proteomes" id="UP001148838">
    <property type="component" value="Unassembled WGS sequence"/>
</dbReference>
<evidence type="ECO:0000313" key="2">
    <source>
        <dbReference type="EMBL" id="KAJ4438879.1"/>
    </source>
</evidence>
<dbReference type="EMBL" id="JAJSOF020000019">
    <property type="protein sequence ID" value="KAJ4438879.1"/>
    <property type="molecule type" value="Genomic_DNA"/>
</dbReference>
<name>A0ABQ8SXE3_PERAM</name>
<protein>
    <submittedName>
        <fullName evidence="2">Uncharacterized protein</fullName>
    </submittedName>
</protein>
<proteinExistence type="predicted"/>
<sequence length="78" mass="8184">MAGLCEGGNEPPGSLNASHGRQNSLKCAKDTRCCPVCTVVQQGEIESIPASSYGVHPSALRFPRVRETSPSVLCADDP</sequence>
<evidence type="ECO:0000313" key="3">
    <source>
        <dbReference type="Proteomes" id="UP001148838"/>
    </source>
</evidence>